<feature type="transmembrane region" description="Helical" evidence="2">
    <location>
        <begin position="21"/>
        <end position="41"/>
    </location>
</feature>
<dbReference type="EMBL" id="HBGG01022105">
    <property type="protein sequence ID" value="CAD9209239.1"/>
    <property type="molecule type" value="Transcribed_RNA"/>
</dbReference>
<organism evidence="3">
    <name type="scientific">Tetraselmis chuii</name>
    <dbReference type="NCBI Taxonomy" id="63592"/>
    <lineage>
        <taxon>Eukaryota</taxon>
        <taxon>Viridiplantae</taxon>
        <taxon>Chlorophyta</taxon>
        <taxon>core chlorophytes</taxon>
        <taxon>Chlorodendrophyceae</taxon>
        <taxon>Chlorodendrales</taxon>
        <taxon>Chlorodendraceae</taxon>
        <taxon>Tetraselmis</taxon>
    </lineage>
</organism>
<feature type="transmembrane region" description="Helical" evidence="2">
    <location>
        <begin position="186"/>
        <end position="210"/>
    </location>
</feature>
<accession>A0A7S1SWW4</accession>
<evidence type="ECO:0000256" key="2">
    <source>
        <dbReference type="SAM" id="Phobius"/>
    </source>
</evidence>
<feature type="transmembrane region" description="Helical" evidence="2">
    <location>
        <begin position="156"/>
        <end position="179"/>
    </location>
</feature>
<dbReference type="Gene3D" id="1.20.140.150">
    <property type="match status" value="1"/>
</dbReference>
<keyword evidence="2" id="KW-0812">Transmembrane</keyword>
<sequence>MTRPTVGQGQQEREDDRLTCVGLLAACGALITLVLLMSSLATARWSLSSAGSASLGLFDICTDVEYYDPRTNATGIRNACAGTHATSCTYTLCTTVAPDNRLSCSTYQLFNPDGFQTISVQRDELTPSGGNNVRLADPTLVFPGEGSCAAYHTTKALVLFATVICFLGFFCAPFTCCYFARGRKTLLCSIAMYVIVAASAIAAVAVYAGSVYNPSTSVQGEAFWLAVSAACIAGLTVPLVVLSPSRAAGDVPPYGAGGYPYQQPAKAGLYMKQPARPQPPVGGASSNYPQPGNRFNAATKV</sequence>
<keyword evidence="2" id="KW-1133">Transmembrane helix</keyword>
<protein>
    <submittedName>
        <fullName evidence="3">Uncharacterized protein</fullName>
    </submittedName>
</protein>
<reference evidence="3" key="1">
    <citation type="submission" date="2021-01" db="EMBL/GenBank/DDBJ databases">
        <authorList>
            <person name="Corre E."/>
            <person name="Pelletier E."/>
            <person name="Niang G."/>
            <person name="Scheremetjew M."/>
            <person name="Finn R."/>
            <person name="Kale V."/>
            <person name="Holt S."/>
            <person name="Cochrane G."/>
            <person name="Meng A."/>
            <person name="Brown T."/>
            <person name="Cohen L."/>
        </authorList>
    </citation>
    <scope>NUCLEOTIDE SEQUENCE</scope>
    <source>
        <strain evidence="3">PLY429</strain>
    </source>
</reference>
<evidence type="ECO:0000313" key="3">
    <source>
        <dbReference type="EMBL" id="CAD9209239.1"/>
    </source>
</evidence>
<name>A0A7S1SWW4_9CHLO</name>
<feature type="region of interest" description="Disordered" evidence="1">
    <location>
        <begin position="272"/>
        <end position="301"/>
    </location>
</feature>
<evidence type="ECO:0000256" key="1">
    <source>
        <dbReference type="SAM" id="MobiDB-lite"/>
    </source>
</evidence>
<proteinExistence type="predicted"/>
<feature type="transmembrane region" description="Helical" evidence="2">
    <location>
        <begin position="222"/>
        <end position="242"/>
    </location>
</feature>
<gene>
    <name evidence="3" type="ORF">TCHU04912_LOCUS11478</name>
</gene>
<dbReference type="AlphaFoldDB" id="A0A7S1SWW4"/>
<keyword evidence="2" id="KW-0472">Membrane</keyword>